<comment type="caution">
    <text evidence="15">The sequence shown here is derived from an EMBL/GenBank/DDBJ whole genome shotgun (WGS) entry which is preliminary data.</text>
</comment>
<evidence type="ECO:0000259" key="13">
    <source>
        <dbReference type="Pfam" id="PF08264"/>
    </source>
</evidence>
<dbReference type="InterPro" id="IPR009008">
    <property type="entry name" value="Val/Leu/Ile-tRNA-synth_edit"/>
</dbReference>
<dbReference type="PROSITE" id="PS00178">
    <property type="entry name" value="AA_TRNA_LIGASE_I"/>
    <property type="match status" value="1"/>
</dbReference>
<dbReference type="EC" id="6.1.1.4" evidence="9"/>
<proteinExistence type="inferred from homology"/>
<dbReference type="FunFam" id="3.40.50.620:FF:000003">
    <property type="entry name" value="Leucine--tRNA ligase"/>
    <property type="match status" value="1"/>
</dbReference>
<feature type="short sequence motif" description="'KMSKS' region" evidence="9">
    <location>
        <begin position="813"/>
        <end position="817"/>
    </location>
</feature>
<dbReference type="InterPro" id="IPR002302">
    <property type="entry name" value="Leu-tRNA-ligase"/>
</dbReference>
<feature type="domain" description="Aminoacyl-tRNA synthetase class Ia" evidence="11">
    <location>
        <begin position="29"/>
        <end position="240"/>
    </location>
</feature>
<dbReference type="CDD" id="cd07958">
    <property type="entry name" value="Anticodon_Ia_Leu_BEm"/>
    <property type="match status" value="1"/>
</dbReference>
<name>A0A1F5NKR0_9BACT</name>
<dbReference type="InterPro" id="IPR000073">
    <property type="entry name" value="AB_hydrolase_1"/>
</dbReference>
<dbReference type="Proteomes" id="UP000176864">
    <property type="component" value="Unassembled WGS sequence"/>
</dbReference>
<feature type="domain" description="Methionyl/Valyl/Leucyl/Isoleucyl-tRNA synthetase anticodon-binding" evidence="13">
    <location>
        <begin position="887"/>
        <end position="996"/>
    </location>
</feature>
<feature type="binding site" evidence="9">
    <location>
        <position position="816"/>
    </location>
    <ligand>
        <name>ATP</name>
        <dbReference type="ChEBI" id="CHEBI:30616"/>
    </ligand>
</feature>
<dbReference type="Gene3D" id="3.40.50.1820">
    <property type="entry name" value="alpha/beta hydrolase"/>
    <property type="match status" value="1"/>
</dbReference>
<dbReference type="EMBL" id="MFEK01000014">
    <property type="protein sequence ID" value="OGE78235.1"/>
    <property type="molecule type" value="Genomic_DNA"/>
</dbReference>
<keyword evidence="5 9" id="KW-0067">ATP-binding</keyword>
<dbReference type="CDD" id="cd00812">
    <property type="entry name" value="LeuRS_core"/>
    <property type="match status" value="1"/>
</dbReference>
<evidence type="ECO:0000259" key="12">
    <source>
        <dbReference type="Pfam" id="PF00561"/>
    </source>
</evidence>
<dbReference type="SUPFAM" id="SSF52374">
    <property type="entry name" value="Nucleotidylyl transferase"/>
    <property type="match status" value="1"/>
</dbReference>
<dbReference type="Pfam" id="PF00133">
    <property type="entry name" value="tRNA-synt_1"/>
    <property type="match status" value="2"/>
</dbReference>
<dbReference type="InterPro" id="IPR009080">
    <property type="entry name" value="tRNAsynth_Ia_anticodon-bd"/>
</dbReference>
<dbReference type="PANTHER" id="PTHR43740">
    <property type="entry name" value="LEUCYL-TRNA SYNTHETASE"/>
    <property type="match status" value="1"/>
</dbReference>
<dbReference type="Gene3D" id="1.10.730.10">
    <property type="entry name" value="Isoleucyl-tRNA Synthetase, Domain 1"/>
    <property type="match status" value="1"/>
</dbReference>
<evidence type="ECO:0000313" key="16">
    <source>
        <dbReference type="Proteomes" id="UP000176864"/>
    </source>
</evidence>
<dbReference type="FunFam" id="1.10.730.10:FF:000011">
    <property type="entry name" value="Leucine--tRNA ligase chloroplastic/mitochondrial"/>
    <property type="match status" value="1"/>
</dbReference>
<gene>
    <name evidence="9" type="primary">leuS</name>
    <name evidence="15" type="ORF">A2751_03710</name>
</gene>
<comment type="catalytic activity">
    <reaction evidence="8 9">
        <text>tRNA(Leu) + L-leucine + ATP = L-leucyl-tRNA(Leu) + AMP + diphosphate</text>
        <dbReference type="Rhea" id="RHEA:11688"/>
        <dbReference type="Rhea" id="RHEA-COMP:9613"/>
        <dbReference type="Rhea" id="RHEA-COMP:9622"/>
        <dbReference type="ChEBI" id="CHEBI:30616"/>
        <dbReference type="ChEBI" id="CHEBI:33019"/>
        <dbReference type="ChEBI" id="CHEBI:57427"/>
        <dbReference type="ChEBI" id="CHEBI:78442"/>
        <dbReference type="ChEBI" id="CHEBI:78494"/>
        <dbReference type="ChEBI" id="CHEBI:456215"/>
        <dbReference type="EC" id="6.1.1.4"/>
    </reaction>
</comment>
<dbReference type="GO" id="GO:0002161">
    <property type="term" value="F:aminoacyl-tRNA deacylase activity"/>
    <property type="evidence" value="ECO:0007669"/>
    <property type="project" value="InterPro"/>
</dbReference>
<organism evidence="15 16">
    <name type="scientific">Candidatus Doudnabacteria bacterium RIFCSPHIGHO2_01_FULL_46_14</name>
    <dbReference type="NCBI Taxonomy" id="1817824"/>
    <lineage>
        <taxon>Bacteria</taxon>
        <taxon>Candidatus Doudnaibacteriota</taxon>
    </lineage>
</organism>
<dbReference type="GO" id="GO:0005524">
    <property type="term" value="F:ATP binding"/>
    <property type="evidence" value="ECO:0007669"/>
    <property type="project" value="UniProtKB-UniRule"/>
</dbReference>
<dbReference type="PRINTS" id="PR00985">
    <property type="entry name" value="TRNASYNTHLEU"/>
</dbReference>
<dbReference type="PANTHER" id="PTHR43740:SF2">
    <property type="entry name" value="LEUCINE--TRNA LIGASE, MITOCHONDRIAL"/>
    <property type="match status" value="1"/>
</dbReference>
<dbReference type="Gene3D" id="3.10.20.590">
    <property type="match status" value="1"/>
</dbReference>
<keyword evidence="3 9" id="KW-0436">Ligase</keyword>
<reference evidence="15 16" key="1">
    <citation type="journal article" date="2016" name="Nat. Commun.">
        <title>Thousands of microbial genomes shed light on interconnected biogeochemical processes in an aquifer system.</title>
        <authorList>
            <person name="Anantharaman K."/>
            <person name="Brown C.T."/>
            <person name="Hug L.A."/>
            <person name="Sharon I."/>
            <person name="Castelle C.J."/>
            <person name="Probst A.J."/>
            <person name="Thomas B.C."/>
            <person name="Singh A."/>
            <person name="Wilkins M.J."/>
            <person name="Karaoz U."/>
            <person name="Brodie E.L."/>
            <person name="Williams K.H."/>
            <person name="Hubbard S.S."/>
            <person name="Banfield J.F."/>
        </authorList>
    </citation>
    <scope>NUCLEOTIDE SEQUENCE [LARGE SCALE GENOMIC DNA]</scope>
</reference>
<evidence type="ECO:0000256" key="9">
    <source>
        <dbReference type="HAMAP-Rule" id="MF_00049"/>
    </source>
</evidence>
<dbReference type="SUPFAM" id="SSF53474">
    <property type="entry name" value="alpha/beta-Hydrolases"/>
    <property type="match status" value="1"/>
</dbReference>
<dbReference type="NCBIfam" id="TIGR00396">
    <property type="entry name" value="leuS_bact"/>
    <property type="match status" value="1"/>
</dbReference>
<dbReference type="GO" id="GO:0005829">
    <property type="term" value="C:cytosol"/>
    <property type="evidence" value="ECO:0007669"/>
    <property type="project" value="TreeGrafter"/>
</dbReference>
<dbReference type="InterPro" id="IPR014729">
    <property type="entry name" value="Rossmann-like_a/b/a_fold"/>
</dbReference>
<comment type="subcellular location">
    <subcellularLocation>
        <location evidence="9">Cytoplasm</location>
    </subcellularLocation>
</comment>
<evidence type="ECO:0000256" key="7">
    <source>
        <dbReference type="ARBA" id="ARBA00023146"/>
    </source>
</evidence>
<evidence type="ECO:0000256" key="2">
    <source>
        <dbReference type="ARBA" id="ARBA00022490"/>
    </source>
</evidence>
<dbReference type="InterPro" id="IPR013155">
    <property type="entry name" value="M/V/L/I-tRNA-synth_anticd-bd"/>
</dbReference>
<dbReference type="InterPro" id="IPR025709">
    <property type="entry name" value="Leu_tRNA-synth_edit"/>
</dbReference>
<dbReference type="SUPFAM" id="SSF50677">
    <property type="entry name" value="ValRS/IleRS/LeuRS editing domain"/>
    <property type="match status" value="1"/>
</dbReference>
<feature type="domain" description="Leucyl-tRNA synthetase editing" evidence="14">
    <location>
        <begin position="465"/>
        <end position="635"/>
    </location>
</feature>
<feature type="domain" description="AB hydrolase-1" evidence="12">
    <location>
        <begin position="279"/>
        <end position="404"/>
    </location>
</feature>
<protein>
    <recommendedName>
        <fullName evidence="9">Leucine--tRNA ligase</fullName>
        <ecNumber evidence="9">6.1.1.4</ecNumber>
    </recommendedName>
    <alternativeName>
        <fullName evidence="9">Leucyl-tRNA synthetase</fullName>
        <shortName evidence="9">LeuRS</shortName>
    </alternativeName>
</protein>
<evidence type="ECO:0000259" key="14">
    <source>
        <dbReference type="Pfam" id="PF13603"/>
    </source>
</evidence>
<dbReference type="InterPro" id="IPR002300">
    <property type="entry name" value="aa-tRNA-synth_Ia"/>
</dbReference>
<dbReference type="STRING" id="1817824.A2751_03710"/>
<evidence type="ECO:0000256" key="1">
    <source>
        <dbReference type="ARBA" id="ARBA00005594"/>
    </source>
</evidence>
<evidence type="ECO:0000256" key="6">
    <source>
        <dbReference type="ARBA" id="ARBA00022917"/>
    </source>
</evidence>
<dbReference type="Gene3D" id="3.40.50.620">
    <property type="entry name" value="HUPs"/>
    <property type="match status" value="2"/>
</dbReference>
<dbReference type="Pfam" id="PF08264">
    <property type="entry name" value="Anticodon_1"/>
    <property type="match status" value="1"/>
</dbReference>
<dbReference type="SUPFAM" id="SSF47323">
    <property type="entry name" value="Anticodon-binding domain of a subclass of class I aminoacyl-tRNA synthetases"/>
    <property type="match status" value="1"/>
</dbReference>
<dbReference type="InterPro" id="IPR001412">
    <property type="entry name" value="aa-tRNA-synth_I_CS"/>
</dbReference>
<evidence type="ECO:0000259" key="11">
    <source>
        <dbReference type="Pfam" id="PF00133"/>
    </source>
</evidence>
<evidence type="ECO:0000256" key="8">
    <source>
        <dbReference type="ARBA" id="ARBA00047469"/>
    </source>
</evidence>
<dbReference type="GO" id="GO:0004823">
    <property type="term" value="F:leucine-tRNA ligase activity"/>
    <property type="evidence" value="ECO:0007669"/>
    <property type="project" value="UniProtKB-UniRule"/>
</dbReference>
<feature type="domain" description="Aminoacyl-tRNA synthetase class Ia" evidence="11">
    <location>
        <begin position="648"/>
        <end position="851"/>
    </location>
</feature>
<dbReference type="InterPro" id="IPR029058">
    <property type="entry name" value="AB_hydrolase_fold"/>
</dbReference>
<evidence type="ECO:0000256" key="3">
    <source>
        <dbReference type="ARBA" id="ARBA00022598"/>
    </source>
</evidence>
<keyword evidence="2 9" id="KW-0963">Cytoplasm</keyword>
<evidence type="ECO:0000256" key="4">
    <source>
        <dbReference type="ARBA" id="ARBA00022741"/>
    </source>
</evidence>
<sequence length="1036" mass="117337">MARPNLRCKFQSGKQNLMKQYNPKLIEGKWQKLWAKQGIYAARDKGKKKFVLIEFPYPSGEGLHMGHLRPYVAGDVYSRFQRMKGFETMYPMGWDAFGLPAENYALKKGVHPSVSTKLNIKNAKRQVQSWGVGFDWSREINTTDPEYYKWTQWIFLQFYKAGLAYEAAGLINWCPQDKTGLANEEVIDGKCERCGTVVEKKELRQWYLKITAYAEKLLEGLKNLPEWPDQVKLQQENWIGKSEGAEIDFPLFVIPAAEPESSPPQADGSRRPKSGMTNFLILHGYTGSAGRNFIPWLKTELEKQGYKVQTPELPNSDDPKESEQVDYILKKCSIDENTIIVGHSLGCIVAMKALQKYGKSVKGLILLDAAVDPAFSGATPRPFHKNFSWNFDYERLKKYAPARTILSDLKEGEPRVGYLKTLSKKLDAQLITGRSTENHFTAEREPLVLEILTPPSIPPHQGEGRGEGIKIFTTRVDTLPGATFIVIAPEHPLIQNFASRISNFSEVSKYIEEAKKKTDIVRSARDKEKTGVELKGVKVVNPVNGEKLPIWVADYALMDFGTGALFGDAHDERDQAFAKKYKIPLKVTLKPANGRDDSKIRNLEEVFIDDGVLYNSGEFDGLSSEEARKVITKWLVDKKSGRATVSYKLRDWVFSRQRYWGEPIPIIHCPACGIVPVPEKDLPVRLPNVKKYEPTGTGESPLAAIDKWVKVKCPNCKGPAKRETNTMPQWAGSSWYYLRYTDPKNKNELADDELMKHWLPVDVYFGGTEHTTLHLLYSRFWNLFLHDQGIVPVSEPYTKRVPHGIILAEDGEKMSKSRGNVVNPDEIVNIYGADTLRMYELFLGPHGQTVSWHSRGIIGVRRFLEKVWRLASIKESSTSRIQSDKLESIIHKTIKKVTDDIENFRFNTAVSALMILANEMEGKQVSKNDITRLLKLLAPFAPHMAEDLWRELGNKVSIHLAQWPEHDPALAKDEFVNVAVQINGRVRDTVRIAVAASEAEARNFAEASSQVQKHLVGKQVGKFIYIPGKIINFVVK</sequence>
<evidence type="ECO:0000256" key="5">
    <source>
        <dbReference type="ARBA" id="ARBA00022840"/>
    </source>
</evidence>
<comment type="caution">
    <text evidence="9">Lacks conserved residue(s) required for the propagation of feature annotation.</text>
</comment>
<dbReference type="Pfam" id="PF13603">
    <property type="entry name" value="tRNA-synt_1_2"/>
    <property type="match status" value="1"/>
</dbReference>
<dbReference type="Pfam" id="PF00561">
    <property type="entry name" value="Abhydrolase_1"/>
    <property type="match status" value="1"/>
</dbReference>
<keyword evidence="6 9" id="KW-0648">Protein biosynthesis</keyword>
<comment type="similarity">
    <text evidence="1 9 10">Belongs to the class-I aminoacyl-tRNA synthetase family.</text>
</comment>
<dbReference type="GO" id="GO:0006429">
    <property type="term" value="P:leucyl-tRNA aminoacylation"/>
    <property type="evidence" value="ECO:0007669"/>
    <property type="project" value="UniProtKB-UniRule"/>
</dbReference>
<keyword evidence="7 9" id="KW-0030">Aminoacyl-tRNA synthetase</keyword>
<dbReference type="HAMAP" id="MF_00049_B">
    <property type="entry name" value="Leu_tRNA_synth_B"/>
    <property type="match status" value="1"/>
</dbReference>
<accession>A0A1F5NKR0</accession>
<dbReference type="FunFam" id="3.40.50.620:FF:000056">
    <property type="entry name" value="Leucine--tRNA ligase"/>
    <property type="match status" value="1"/>
</dbReference>
<evidence type="ECO:0000256" key="10">
    <source>
        <dbReference type="RuleBase" id="RU363035"/>
    </source>
</evidence>
<keyword evidence="4 9" id="KW-0547">Nucleotide-binding</keyword>
<evidence type="ECO:0000313" key="15">
    <source>
        <dbReference type="EMBL" id="OGE78235.1"/>
    </source>
</evidence>
<dbReference type="AlphaFoldDB" id="A0A1F5NKR0"/>